<dbReference type="InterPro" id="IPR003439">
    <property type="entry name" value="ABC_transporter-like_ATP-bd"/>
</dbReference>
<dbReference type="RefSeq" id="WP_086275786.1">
    <property type="nucleotide sequence ID" value="NZ_NGKU01000001.1"/>
</dbReference>
<dbReference type="Pfam" id="PF00005">
    <property type="entry name" value="ABC_tran"/>
    <property type="match status" value="1"/>
</dbReference>
<evidence type="ECO:0000313" key="6">
    <source>
        <dbReference type="Proteomes" id="UP000195043"/>
    </source>
</evidence>
<dbReference type="GO" id="GO:0005524">
    <property type="term" value="F:ATP binding"/>
    <property type="evidence" value="ECO:0007669"/>
    <property type="project" value="UniProtKB-KW"/>
</dbReference>
<dbReference type="SUPFAM" id="SSF52540">
    <property type="entry name" value="P-loop containing nucleoside triphosphate hydrolases"/>
    <property type="match status" value="1"/>
</dbReference>
<dbReference type="Proteomes" id="UP000195043">
    <property type="component" value="Unassembled WGS sequence"/>
</dbReference>
<name>A0A242A9S1_9ENTE</name>
<dbReference type="AlphaFoldDB" id="A0A242A9S1"/>
<keyword evidence="3" id="KW-0067">ATP-binding</keyword>
<dbReference type="CDD" id="cd03214">
    <property type="entry name" value="ABC_Iron-Siderophores_B12_Hemin"/>
    <property type="match status" value="1"/>
</dbReference>
<evidence type="ECO:0000313" key="5">
    <source>
        <dbReference type="EMBL" id="OTN77797.1"/>
    </source>
</evidence>
<dbReference type="SMART" id="SM00382">
    <property type="entry name" value="AAA"/>
    <property type="match status" value="1"/>
</dbReference>
<dbReference type="InterPro" id="IPR003593">
    <property type="entry name" value="AAA+_ATPase"/>
</dbReference>
<comment type="caution">
    <text evidence="5">The sequence shown here is derived from an EMBL/GenBank/DDBJ whole genome shotgun (WGS) entry which is preliminary data.</text>
</comment>
<dbReference type="STRING" id="1834191.A5886_002898"/>
<dbReference type="InterPro" id="IPR017871">
    <property type="entry name" value="ABC_transporter-like_CS"/>
</dbReference>
<dbReference type="FunFam" id="3.40.50.300:FF:000134">
    <property type="entry name" value="Iron-enterobactin ABC transporter ATP-binding protein"/>
    <property type="match status" value="1"/>
</dbReference>
<evidence type="ECO:0000256" key="1">
    <source>
        <dbReference type="ARBA" id="ARBA00022448"/>
    </source>
</evidence>
<keyword evidence="2" id="KW-0547">Nucleotide-binding</keyword>
<evidence type="ECO:0000259" key="4">
    <source>
        <dbReference type="PROSITE" id="PS50893"/>
    </source>
</evidence>
<keyword evidence="6" id="KW-1185">Reference proteome</keyword>
<dbReference type="OrthoDB" id="9787851at2"/>
<dbReference type="EMBL" id="NGKU01000001">
    <property type="protein sequence ID" value="OTN77797.1"/>
    <property type="molecule type" value="Genomic_DNA"/>
</dbReference>
<accession>A0A242A9S1</accession>
<reference evidence="5 6" key="1">
    <citation type="submission" date="2017-05" db="EMBL/GenBank/DDBJ databases">
        <title>The Genome Sequence of Enterococcus sp. 8G7_MSG3316.</title>
        <authorList>
            <consortium name="The Broad Institute Genomics Platform"/>
            <consortium name="The Broad Institute Genomic Center for Infectious Diseases"/>
            <person name="Earl A."/>
            <person name="Manson A."/>
            <person name="Schwartman J."/>
            <person name="Gilmore M."/>
            <person name="Abouelleil A."/>
            <person name="Cao P."/>
            <person name="Chapman S."/>
            <person name="Cusick C."/>
            <person name="Shea T."/>
            <person name="Young S."/>
            <person name="Neafsey D."/>
            <person name="Nusbaum C."/>
            <person name="Birren B."/>
        </authorList>
    </citation>
    <scope>NUCLEOTIDE SEQUENCE [LARGE SCALE GENOMIC DNA]</scope>
    <source>
        <strain evidence="5 6">8G7_MSG3316</strain>
    </source>
</reference>
<sequence length="260" mass="28956">MKLTVDALNLTIGDQQILKDISVQTQEGQFVGLIGSNGSGKSTLLKAIYKTLKPDSGEIHLGDMNILKSTEKKVAQQVSVVSQFNELSFDLTVEQMVLLGRTPHKSLLEQDTQADFDLVEQALEKTGLIRYKKRSYLSLSGGEKQRVVLARAITQEPRFMILDEPTNHLDIRYQLDILETVKALNIGILAALHNLEQAANYCDIIYALKDGQVIGCGTPETLLTESLIEGIYGVKCSIYHHPITGGLGFHYYFEKEQEDE</sequence>
<evidence type="ECO:0000256" key="3">
    <source>
        <dbReference type="ARBA" id="ARBA00022840"/>
    </source>
</evidence>
<dbReference type="InterPro" id="IPR027417">
    <property type="entry name" value="P-loop_NTPase"/>
</dbReference>
<dbReference type="PROSITE" id="PS50893">
    <property type="entry name" value="ABC_TRANSPORTER_2"/>
    <property type="match status" value="1"/>
</dbReference>
<protein>
    <recommendedName>
        <fullName evidence="4">ABC transporter domain-containing protein</fullName>
    </recommendedName>
</protein>
<dbReference type="PANTHER" id="PTHR42794:SF2">
    <property type="entry name" value="ABC TRANSPORTER ATP-BINDING PROTEIN"/>
    <property type="match status" value="1"/>
</dbReference>
<feature type="domain" description="ABC transporter" evidence="4">
    <location>
        <begin position="3"/>
        <end position="235"/>
    </location>
</feature>
<dbReference type="GO" id="GO:0016887">
    <property type="term" value="F:ATP hydrolysis activity"/>
    <property type="evidence" value="ECO:0007669"/>
    <property type="project" value="InterPro"/>
</dbReference>
<dbReference type="Gene3D" id="3.40.50.300">
    <property type="entry name" value="P-loop containing nucleotide triphosphate hydrolases"/>
    <property type="match status" value="1"/>
</dbReference>
<proteinExistence type="predicted"/>
<evidence type="ECO:0000256" key="2">
    <source>
        <dbReference type="ARBA" id="ARBA00022741"/>
    </source>
</evidence>
<organism evidence="5 6">
    <name type="scientific">Candidatus Enterococcus testudinis</name>
    <dbReference type="NCBI Taxonomy" id="1834191"/>
    <lineage>
        <taxon>Bacteria</taxon>
        <taxon>Bacillati</taxon>
        <taxon>Bacillota</taxon>
        <taxon>Bacilli</taxon>
        <taxon>Lactobacillales</taxon>
        <taxon>Enterococcaceae</taxon>
        <taxon>Enterococcus</taxon>
    </lineage>
</organism>
<gene>
    <name evidence="5" type="ORF">A5886_002898</name>
</gene>
<dbReference type="PANTHER" id="PTHR42794">
    <property type="entry name" value="HEMIN IMPORT ATP-BINDING PROTEIN HMUV"/>
    <property type="match status" value="1"/>
</dbReference>
<dbReference type="PROSITE" id="PS00211">
    <property type="entry name" value="ABC_TRANSPORTER_1"/>
    <property type="match status" value="1"/>
</dbReference>
<keyword evidence="1" id="KW-0813">Transport</keyword>